<dbReference type="Proteomes" id="UP000827889">
    <property type="component" value="Chromosome 10"/>
</dbReference>
<reference evidence="3" key="1">
    <citation type="submission" date="2025-08" db="UniProtKB">
        <authorList>
            <consortium name="RefSeq"/>
        </authorList>
    </citation>
    <scope>IDENTIFICATION</scope>
    <source>
        <tissue evidence="3">Leaf</tissue>
    </source>
</reference>
<keyword evidence="2" id="KW-1185">Reference proteome</keyword>
<dbReference type="KEGG" id="rarg:115739044"/>
<name>A0A8B8NYX1_9MYRT</name>
<dbReference type="Pfam" id="PF00561">
    <property type="entry name" value="Abhydrolase_1"/>
    <property type="match status" value="1"/>
</dbReference>
<evidence type="ECO:0000259" key="1">
    <source>
        <dbReference type="Pfam" id="PF00561"/>
    </source>
</evidence>
<dbReference type="OrthoDB" id="284184at2759"/>
<dbReference type="PANTHER" id="PTHR43689:SF14">
    <property type="entry name" value="LYSOPHOSPHOLIPASE BODYGUARD 4-RELATED"/>
    <property type="match status" value="1"/>
</dbReference>
<protein>
    <submittedName>
        <fullName evidence="3">Probable lysophospholipase BODYGUARD 4 isoform X1</fullName>
    </submittedName>
</protein>
<sequence>MSPSTDMDGRTLRTRARRFFVSLLTSLVFLFLDFLDASLCVLYRFLDAFIEGKPSPCYCDKNRAGERSSASGGDEESEVSESLYGRRNVFREMGMLRLVERWDLSGSAGRVVTNHRSRWSDCGCDSCVSWACSGALKLHVVVQEPLPGDFSVQVQKAPENVIFVHGFLSSSSLWTESVFPNLSESARANYRLFAVDLLGFGRSPKPRDCAYTLKDHLGMIERSVIIPYRLNSFHLVAHSMGCIIALALAAEYTESVASITLIAPPYFPSSESNASLTALEKIAEKRLWPPLLFGSAVMSWYEHLGRCVCFLVCRNHRTWERILKLVTRRSDLHFSLIDLTRHTHHSALHTMHNVICGGMKFMDNYLEGLRKSRARIVIFHGDRDEVVPMECSDNIKMKIPHAEVDIIPNANHTRVILGREKALTRKLEHVWARFAGLGQESDRGAYIFRKSSNPASNS</sequence>
<dbReference type="Gene3D" id="3.40.50.1820">
    <property type="entry name" value="alpha/beta hydrolase"/>
    <property type="match status" value="1"/>
</dbReference>
<dbReference type="InterPro" id="IPR029058">
    <property type="entry name" value="AB_hydrolase_fold"/>
</dbReference>
<gene>
    <name evidence="3" type="primary">LOC115739044</name>
</gene>
<accession>A0A8B8NYX1</accession>
<organism evidence="2 3">
    <name type="scientific">Rhodamnia argentea</name>
    <dbReference type="NCBI Taxonomy" id="178133"/>
    <lineage>
        <taxon>Eukaryota</taxon>
        <taxon>Viridiplantae</taxon>
        <taxon>Streptophyta</taxon>
        <taxon>Embryophyta</taxon>
        <taxon>Tracheophyta</taxon>
        <taxon>Spermatophyta</taxon>
        <taxon>Magnoliopsida</taxon>
        <taxon>eudicotyledons</taxon>
        <taxon>Gunneridae</taxon>
        <taxon>Pentapetalae</taxon>
        <taxon>rosids</taxon>
        <taxon>malvids</taxon>
        <taxon>Myrtales</taxon>
        <taxon>Myrtaceae</taxon>
        <taxon>Myrtoideae</taxon>
        <taxon>Myrteae</taxon>
        <taxon>Australasian group</taxon>
        <taxon>Rhodamnia</taxon>
    </lineage>
</organism>
<feature type="domain" description="AB hydrolase-1" evidence="1">
    <location>
        <begin position="161"/>
        <end position="272"/>
    </location>
</feature>
<dbReference type="PANTHER" id="PTHR43689">
    <property type="entry name" value="HYDROLASE"/>
    <property type="match status" value="1"/>
</dbReference>
<dbReference type="AlphaFoldDB" id="A0A8B8NYX1"/>
<evidence type="ECO:0000313" key="2">
    <source>
        <dbReference type="Proteomes" id="UP000827889"/>
    </source>
</evidence>
<evidence type="ECO:0000313" key="3">
    <source>
        <dbReference type="RefSeq" id="XP_030527757.1"/>
    </source>
</evidence>
<dbReference type="RefSeq" id="XP_030527757.1">
    <property type="nucleotide sequence ID" value="XM_030671897.1"/>
</dbReference>
<dbReference type="InterPro" id="IPR000073">
    <property type="entry name" value="AB_hydrolase_1"/>
</dbReference>
<dbReference type="SUPFAM" id="SSF53474">
    <property type="entry name" value="alpha/beta-Hydrolases"/>
    <property type="match status" value="1"/>
</dbReference>
<dbReference type="PRINTS" id="PR00111">
    <property type="entry name" value="ABHYDROLASE"/>
</dbReference>
<dbReference type="GeneID" id="115739044"/>
<proteinExistence type="predicted"/>